<dbReference type="Proteomes" id="UP001443914">
    <property type="component" value="Unassembled WGS sequence"/>
</dbReference>
<evidence type="ECO:0000313" key="9">
    <source>
        <dbReference type="Proteomes" id="UP001443914"/>
    </source>
</evidence>
<evidence type="ECO:0000256" key="6">
    <source>
        <dbReference type="SAM" id="Phobius"/>
    </source>
</evidence>
<proteinExistence type="inferred from homology"/>
<feature type="transmembrane region" description="Helical" evidence="6">
    <location>
        <begin position="43"/>
        <end position="63"/>
    </location>
</feature>
<feature type="transmembrane region" description="Helical" evidence="6">
    <location>
        <begin position="126"/>
        <end position="147"/>
    </location>
</feature>
<keyword evidence="9" id="KW-1185">Reference proteome</keyword>
<evidence type="ECO:0000256" key="4">
    <source>
        <dbReference type="ARBA" id="ARBA00022989"/>
    </source>
</evidence>
<keyword evidence="5 6" id="KW-0472">Membrane</keyword>
<comment type="caution">
    <text evidence="8">The sequence shown here is derived from an EMBL/GenBank/DDBJ whole genome shotgun (WGS) entry which is preliminary data.</text>
</comment>
<dbReference type="InterPro" id="IPR050307">
    <property type="entry name" value="Sterol_Desaturase_Related"/>
</dbReference>
<dbReference type="PANTHER" id="PTHR11863">
    <property type="entry name" value="STEROL DESATURASE"/>
    <property type="match status" value="1"/>
</dbReference>
<gene>
    <name evidence="8" type="ORF">RND81_09G001000</name>
</gene>
<dbReference type="Pfam" id="PF04116">
    <property type="entry name" value="FA_hydroxylase"/>
    <property type="match status" value="1"/>
</dbReference>
<protein>
    <recommendedName>
        <fullName evidence="7">Fatty acid hydroxylase domain-containing protein</fullName>
    </recommendedName>
</protein>
<evidence type="ECO:0000256" key="3">
    <source>
        <dbReference type="ARBA" id="ARBA00022692"/>
    </source>
</evidence>
<dbReference type="GO" id="GO:0005506">
    <property type="term" value="F:iron ion binding"/>
    <property type="evidence" value="ECO:0007669"/>
    <property type="project" value="InterPro"/>
</dbReference>
<evidence type="ECO:0000256" key="5">
    <source>
        <dbReference type="ARBA" id="ARBA00023136"/>
    </source>
</evidence>
<reference evidence="8" key="1">
    <citation type="submission" date="2024-03" db="EMBL/GenBank/DDBJ databases">
        <title>WGS assembly of Saponaria officinalis var. Norfolk2.</title>
        <authorList>
            <person name="Jenkins J."/>
            <person name="Shu S."/>
            <person name="Grimwood J."/>
            <person name="Barry K."/>
            <person name="Goodstein D."/>
            <person name="Schmutz J."/>
            <person name="Leebens-Mack J."/>
            <person name="Osbourn A."/>
        </authorList>
    </citation>
    <scope>NUCLEOTIDE SEQUENCE [LARGE SCALE GENOMIC DNA]</scope>
    <source>
        <strain evidence="8">JIC</strain>
    </source>
</reference>
<name>A0AAW1IGX0_SAPOF</name>
<dbReference type="GO" id="GO:0008610">
    <property type="term" value="P:lipid biosynthetic process"/>
    <property type="evidence" value="ECO:0007669"/>
    <property type="project" value="InterPro"/>
</dbReference>
<feature type="domain" description="Fatty acid hydroxylase" evidence="7">
    <location>
        <begin position="134"/>
        <end position="263"/>
    </location>
</feature>
<dbReference type="InterPro" id="IPR006694">
    <property type="entry name" value="Fatty_acid_hydroxylase"/>
</dbReference>
<dbReference type="GO" id="GO:0016491">
    <property type="term" value="F:oxidoreductase activity"/>
    <property type="evidence" value="ECO:0007669"/>
    <property type="project" value="InterPro"/>
</dbReference>
<evidence type="ECO:0000313" key="8">
    <source>
        <dbReference type="EMBL" id="KAK9688650.1"/>
    </source>
</evidence>
<accession>A0AAW1IGX0</accession>
<feature type="transmembrane region" description="Helical" evidence="6">
    <location>
        <begin position="84"/>
        <end position="106"/>
    </location>
</feature>
<evidence type="ECO:0000259" key="7">
    <source>
        <dbReference type="Pfam" id="PF04116"/>
    </source>
</evidence>
<evidence type="ECO:0000256" key="2">
    <source>
        <dbReference type="ARBA" id="ARBA00009324"/>
    </source>
</evidence>
<comment type="subcellular location">
    <subcellularLocation>
        <location evidence="1">Membrane</location>
    </subcellularLocation>
</comment>
<keyword evidence="3 6" id="KW-0812">Transmembrane</keyword>
<comment type="similarity">
    <text evidence="2">Belongs to the sterol desaturase family.</text>
</comment>
<dbReference type="AlphaFoldDB" id="A0AAW1IGX0"/>
<evidence type="ECO:0000256" key="1">
    <source>
        <dbReference type="ARBA" id="ARBA00004370"/>
    </source>
</evidence>
<keyword evidence="4 6" id="KW-1133">Transmembrane helix</keyword>
<sequence>MEESYSYVKVFVEQTSMYNRILLPQSICGGLPHLFQSWLRNCLYAAVLYFVASLMCFPFWKAYMYSSSSSSSHGNKSSYISRKGMVSQIGVTMKAVPLGVFLHTGMEYVVEMGWTRCFPRISDVGVVAYLCYVIVYLGIVEAGTYWVHRLLHEIKPMYKYLHQRHHLYRKEASLSPFAGWAVHPVEGILMGLPHGVAMFIVPTHFTTHLALFMVQGAWGVAIHDRSNQMYWPLMDAGYHTVHHTSSHHNYGNFTIWMDQLFGTLHTPKQYTGFNSTNY</sequence>
<organism evidence="8 9">
    <name type="scientific">Saponaria officinalis</name>
    <name type="common">Common soapwort</name>
    <name type="synonym">Lychnis saponaria</name>
    <dbReference type="NCBI Taxonomy" id="3572"/>
    <lineage>
        <taxon>Eukaryota</taxon>
        <taxon>Viridiplantae</taxon>
        <taxon>Streptophyta</taxon>
        <taxon>Embryophyta</taxon>
        <taxon>Tracheophyta</taxon>
        <taxon>Spermatophyta</taxon>
        <taxon>Magnoliopsida</taxon>
        <taxon>eudicotyledons</taxon>
        <taxon>Gunneridae</taxon>
        <taxon>Pentapetalae</taxon>
        <taxon>Caryophyllales</taxon>
        <taxon>Caryophyllaceae</taxon>
        <taxon>Caryophylleae</taxon>
        <taxon>Saponaria</taxon>
    </lineage>
</organism>
<dbReference type="EMBL" id="JBDFQZ010000009">
    <property type="protein sequence ID" value="KAK9688650.1"/>
    <property type="molecule type" value="Genomic_DNA"/>
</dbReference>
<dbReference type="GO" id="GO:0016020">
    <property type="term" value="C:membrane"/>
    <property type="evidence" value="ECO:0007669"/>
    <property type="project" value="UniProtKB-SubCell"/>
</dbReference>